<dbReference type="EMBL" id="CP095075">
    <property type="protein sequence ID" value="UOR13794.1"/>
    <property type="molecule type" value="Genomic_DNA"/>
</dbReference>
<dbReference type="Gene3D" id="3.40.50.2000">
    <property type="entry name" value="Glycogen Phosphorylase B"/>
    <property type="match status" value="2"/>
</dbReference>
<keyword evidence="4" id="KW-1185">Reference proteome</keyword>
<reference evidence="3" key="1">
    <citation type="submission" date="2022-04" db="EMBL/GenBank/DDBJ databases">
        <title>Halobacillus sp. isolated from saltern.</title>
        <authorList>
            <person name="Won M."/>
            <person name="Lee C.-M."/>
            <person name="Woen H.-Y."/>
            <person name="Kwon S.-W."/>
        </authorList>
    </citation>
    <scope>NUCLEOTIDE SEQUENCE</scope>
    <source>
        <strain evidence="3">SSHM10-5</strain>
    </source>
</reference>
<evidence type="ECO:0000313" key="4">
    <source>
        <dbReference type="Proteomes" id="UP000830326"/>
    </source>
</evidence>
<sequence length="384" mass="43555">MDEIRPIRILHVVGAMNRAGTETMLMNIYRNIDHDKIQFDFISYSKEEAHYDQEIKRLGGKIIKLNRTSSVKEIYQVIKKYGPYDAVHAHTLFHCGIAIFAAFLAGVKIRISHAHTTLDRSDQLIKKLYISSMRNVINRFSTHLLSCSKQAGIYLFGEKGIHQPNYFYFPNVINYFDLLNKPQKEVSQFKLQEGLGNSLIIGHIGRFIKAKNHPFLLEIMKSIVKKNNAIKLLLVGDGDFRQKIERDAKQAGIYDNIRFVGIREDIPTMLHSMDVFVFPSIYEGLGLVLLEAQASGVPCIVSEAIQPEADLNIGLVSKLSLADGADDWGEKILERAGQKEKNLNKILESFEKNDYSLNSGITKLLNIYQNSHGGSYEKCINHLL</sequence>
<name>A0ABY4HFY3_9BACI</name>
<accession>A0ABY4HFY3</accession>
<feature type="domain" description="Glycosyltransferase subfamily 4-like N-terminal" evidence="2">
    <location>
        <begin position="20"/>
        <end position="166"/>
    </location>
</feature>
<dbReference type="PANTHER" id="PTHR45947:SF3">
    <property type="entry name" value="SULFOQUINOVOSYL TRANSFERASE SQD2"/>
    <property type="match status" value="1"/>
</dbReference>
<organism evidence="3 4">
    <name type="scientific">Halobacillus amylolyticus</name>
    <dbReference type="NCBI Taxonomy" id="2932259"/>
    <lineage>
        <taxon>Bacteria</taxon>
        <taxon>Bacillati</taxon>
        <taxon>Bacillota</taxon>
        <taxon>Bacilli</taxon>
        <taxon>Bacillales</taxon>
        <taxon>Bacillaceae</taxon>
        <taxon>Halobacillus</taxon>
    </lineage>
</organism>
<dbReference type="Pfam" id="PF00534">
    <property type="entry name" value="Glycos_transf_1"/>
    <property type="match status" value="1"/>
</dbReference>
<evidence type="ECO:0000259" key="2">
    <source>
        <dbReference type="Pfam" id="PF13439"/>
    </source>
</evidence>
<dbReference type="Pfam" id="PF13439">
    <property type="entry name" value="Glyco_transf_4"/>
    <property type="match status" value="1"/>
</dbReference>
<evidence type="ECO:0000313" key="3">
    <source>
        <dbReference type="EMBL" id="UOR13794.1"/>
    </source>
</evidence>
<evidence type="ECO:0000259" key="1">
    <source>
        <dbReference type="Pfam" id="PF00534"/>
    </source>
</evidence>
<feature type="domain" description="Glycosyl transferase family 1" evidence="1">
    <location>
        <begin position="196"/>
        <end position="332"/>
    </location>
</feature>
<dbReference type="InterPro" id="IPR050194">
    <property type="entry name" value="Glycosyltransferase_grp1"/>
</dbReference>
<protein>
    <submittedName>
        <fullName evidence="3">Glycosyltransferase family 1 protein</fullName>
    </submittedName>
</protein>
<dbReference type="RefSeq" id="WP_245035642.1">
    <property type="nucleotide sequence ID" value="NZ_CP095075.1"/>
</dbReference>
<dbReference type="CDD" id="cd03812">
    <property type="entry name" value="GT4_CapH-like"/>
    <property type="match status" value="1"/>
</dbReference>
<dbReference type="SUPFAM" id="SSF53756">
    <property type="entry name" value="UDP-Glycosyltransferase/glycogen phosphorylase"/>
    <property type="match status" value="1"/>
</dbReference>
<dbReference type="InterPro" id="IPR028098">
    <property type="entry name" value="Glyco_trans_4-like_N"/>
</dbReference>
<dbReference type="PANTHER" id="PTHR45947">
    <property type="entry name" value="SULFOQUINOVOSYL TRANSFERASE SQD2"/>
    <property type="match status" value="1"/>
</dbReference>
<proteinExistence type="predicted"/>
<dbReference type="Proteomes" id="UP000830326">
    <property type="component" value="Chromosome"/>
</dbReference>
<gene>
    <name evidence="3" type="ORF">MUO15_10305</name>
</gene>
<dbReference type="InterPro" id="IPR001296">
    <property type="entry name" value="Glyco_trans_1"/>
</dbReference>